<evidence type="ECO:0000313" key="4">
    <source>
        <dbReference type="EMBL" id="RFU79067.1"/>
    </source>
</evidence>
<evidence type="ECO:0000256" key="2">
    <source>
        <dbReference type="SAM" id="Phobius"/>
    </source>
</evidence>
<dbReference type="InterPro" id="IPR051276">
    <property type="entry name" value="Saccharopine_DH-like_oxidrdct"/>
</dbReference>
<proteinExistence type="inferred from homology"/>
<evidence type="ECO:0000256" key="1">
    <source>
        <dbReference type="ARBA" id="ARBA00038048"/>
    </source>
</evidence>
<feature type="transmembrane region" description="Helical" evidence="2">
    <location>
        <begin position="294"/>
        <end position="313"/>
    </location>
</feature>
<dbReference type="InterPro" id="IPR005097">
    <property type="entry name" value="Sacchrp_dh_NADP-bd"/>
</dbReference>
<dbReference type="OrthoDB" id="10268090at2759"/>
<dbReference type="Proteomes" id="UP000266272">
    <property type="component" value="Unassembled WGS sequence"/>
</dbReference>
<dbReference type="GO" id="GO:0005739">
    <property type="term" value="C:mitochondrion"/>
    <property type="evidence" value="ECO:0007669"/>
    <property type="project" value="TreeGrafter"/>
</dbReference>
<keyword evidence="2" id="KW-1133">Transmembrane helix</keyword>
<evidence type="ECO:0000313" key="5">
    <source>
        <dbReference type="Proteomes" id="UP000266272"/>
    </source>
</evidence>
<feature type="domain" description="Saccharopine dehydrogenase NADP binding" evidence="3">
    <location>
        <begin position="13"/>
        <end position="143"/>
    </location>
</feature>
<dbReference type="Pfam" id="PF03435">
    <property type="entry name" value="Sacchrp_dh_NADP"/>
    <property type="match status" value="1"/>
</dbReference>
<organism evidence="4 5">
    <name type="scientific">Trichoderma arundinaceum</name>
    <dbReference type="NCBI Taxonomy" id="490622"/>
    <lineage>
        <taxon>Eukaryota</taxon>
        <taxon>Fungi</taxon>
        <taxon>Dikarya</taxon>
        <taxon>Ascomycota</taxon>
        <taxon>Pezizomycotina</taxon>
        <taxon>Sordariomycetes</taxon>
        <taxon>Hypocreomycetidae</taxon>
        <taxon>Hypocreales</taxon>
        <taxon>Hypocreaceae</taxon>
        <taxon>Trichoderma</taxon>
    </lineage>
</organism>
<name>A0A395NTB6_TRIAR</name>
<dbReference type="PANTHER" id="PTHR12286:SF5">
    <property type="entry name" value="SACCHAROPINE DEHYDROGENASE-LIKE OXIDOREDUCTASE"/>
    <property type="match status" value="1"/>
</dbReference>
<sequence length="424" mass="47265">MPFKEHNRQYDLVVFGATGHTGRMAAEYITIHFPVNVKWAVAGRSESKLQAIVEDCKKLHSDRSPPAIETANIKSQEEIDALAKKTFVMIQLVGPYSLHSGEHVVKACAEAGTHYFDATGESPWVYKMMKKYGKAAKESGAILIPQMALESAPADLCTWALASVLRKQMDAKTKDVVISIHNMRTVPSGGTLSTVLNLHECVTPSEFAEAEKPFAHSPVPYPGGDRGHKISIWQKIFGVHHVPNLGTLTSAFTYDADRPVIERSWGLLSEIPSRKDEFYGPNFHWEEYHRARNWLYGVAIHWIIVVCGFLLSFGASFRVLAEKVVPAPGTGPSREEMDKDEAEWRGIANPDTELPSNKQAFCRAWYYGSMYMMSALFCCEGARTVLEDDLELDGGFYTPCCLGQGLIDRAHDGGFKMETRLQDK</sequence>
<evidence type="ECO:0000259" key="3">
    <source>
        <dbReference type="Pfam" id="PF03435"/>
    </source>
</evidence>
<protein>
    <submittedName>
        <fullName evidence="4">Saccharopine dehydrogenase</fullName>
    </submittedName>
</protein>
<dbReference type="PANTHER" id="PTHR12286">
    <property type="entry name" value="SACCHAROPINE DEHYDROGENASE-LIKE OXIDOREDUCTASE"/>
    <property type="match status" value="1"/>
</dbReference>
<dbReference type="GO" id="GO:0009247">
    <property type="term" value="P:glycolipid biosynthetic process"/>
    <property type="evidence" value="ECO:0007669"/>
    <property type="project" value="TreeGrafter"/>
</dbReference>
<keyword evidence="2" id="KW-0472">Membrane</keyword>
<comment type="caution">
    <text evidence="4">The sequence shown here is derived from an EMBL/GenBank/DDBJ whole genome shotgun (WGS) entry which is preliminary data.</text>
</comment>
<dbReference type="Gene3D" id="3.40.50.720">
    <property type="entry name" value="NAD(P)-binding Rossmann-like Domain"/>
    <property type="match status" value="1"/>
</dbReference>
<keyword evidence="2" id="KW-0812">Transmembrane</keyword>
<dbReference type="InterPro" id="IPR036291">
    <property type="entry name" value="NAD(P)-bd_dom_sf"/>
</dbReference>
<keyword evidence="5" id="KW-1185">Reference proteome</keyword>
<dbReference type="GO" id="GO:0005886">
    <property type="term" value="C:plasma membrane"/>
    <property type="evidence" value="ECO:0007669"/>
    <property type="project" value="TreeGrafter"/>
</dbReference>
<accession>A0A395NTB6</accession>
<dbReference type="GO" id="GO:0005811">
    <property type="term" value="C:lipid droplet"/>
    <property type="evidence" value="ECO:0007669"/>
    <property type="project" value="TreeGrafter"/>
</dbReference>
<comment type="similarity">
    <text evidence="1">Belongs to the saccharopine dehydrogenase family.</text>
</comment>
<dbReference type="SUPFAM" id="SSF51735">
    <property type="entry name" value="NAD(P)-binding Rossmann-fold domains"/>
    <property type="match status" value="1"/>
</dbReference>
<gene>
    <name evidence="4" type="ORF">TARUN_3196</name>
</gene>
<dbReference type="EMBL" id="PXOA01000178">
    <property type="protein sequence ID" value="RFU79067.1"/>
    <property type="molecule type" value="Genomic_DNA"/>
</dbReference>
<reference evidence="4 5" key="1">
    <citation type="journal article" date="2018" name="PLoS Pathog.">
        <title>Evolution of structural diversity of trichothecenes, a family of toxins produced by plant pathogenic and entomopathogenic fungi.</title>
        <authorList>
            <person name="Proctor R.H."/>
            <person name="McCormick S.P."/>
            <person name="Kim H.S."/>
            <person name="Cardoza R.E."/>
            <person name="Stanley A.M."/>
            <person name="Lindo L."/>
            <person name="Kelly A."/>
            <person name="Brown D.W."/>
            <person name="Lee T."/>
            <person name="Vaughan M.M."/>
            <person name="Alexander N.J."/>
            <person name="Busman M."/>
            <person name="Gutierrez S."/>
        </authorList>
    </citation>
    <scope>NUCLEOTIDE SEQUENCE [LARGE SCALE GENOMIC DNA]</scope>
    <source>
        <strain evidence="4 5">IBT 40837</strain>
    </source>
</reference>
<dbReference type="AlphaFoldDB" id="A0A395NTB6"/>